<name>A0A4U6U2J7_SETVI</name>
<dbReference type="EMBL" id="CM016557">
    <property type="protein sequence ID" value="TKW09770.1"/>
    <property type="molecule type" value="Genomic_DNA"/>
</dbReference>
<gene>
    <name evidence="2" type="ORF">SEVIR_6G123900v2</name>
</gene>
<reference evidence="2" key="1">
    <citation type="submission" date="2019-03" db="EMBL/GenBank/DDBJ databases">
        <title>WGS assembly of Setaria viridis.</title>
        <authorList>
            <person name="Huang P."/>
            <person name="Jenkins J."/>
            <person name="Grimwood J."/>
            <person name="Barry K."/>
            <person name="Healey A."/>
            <person name="Mamidi S."/>
            <person name="Sreedasyam A."/>
            <person name="Shu S."/>
            <person name="Feldman M."/>
            <person name="Wu J."/>
            <person name="Yu Y."/>
            <person name="Chen C."/>
            <person name="Johnson J."/>
            <person name="Rokhsar D."/>
            <person name="Baxter I."/>
            <person name="Schmutz J."/>
            <person name="Brutnell T."/>
            <person name="Kellogg E."/>
        </authorList>
    </citation>
    <scope>NUCLEOTIDE SEQUENCE [LARGE SCALE GENOMIC DNA]</scope>
</reference>
<feature type="region of interest" description="Disordered" evidence="1">
    <location>
        <begin position="122"/>
        <end position="152"/>
    </location>
</feature>
<dbReference type="Gramene" id="TKW09770">
    <property type="protein sequence ID" value="TKW09770"/>
    <property type="gene ID" value="SEVIR_6G123900v2"/>
</dbReference>
<feature type="region of interest" description="Disordered" evidence="1">
    <location>
        <begin position="1"/>
        <end position="41"/>
    </location>
</feature>
<protein>
    <submittedName>
        <fullName evidence="2">Uncharacterized protein</fullName>
    </submittedName>
</protein>
<sequence length="152" mass="16308">MAGGQMAPVEKPPPNPAERSHQMEQEPKKKKVAPCGSHPCMHKDQLPLKFTDIAAKMPLIGVGGTTVRERGAGPEHSWAAREQCAGTGAEWAAREWCVGAEVRRRGCRSPGVGVGSLVTGERHAEPGRAAGQRRSPARIRMKRCASVGDGRR</sequence>
<proteinExistence type="predicted"/>
<evidence type="ECO:0000313" key="3">
    <source>
        <dbReference type="Proteomes" id="UP000298652"/>
    </source>
</evidence>
<feature type="compositionally biased region" description="Basic and acidic residues" evidence="1">
    <location>
        <begin position="18"/>
        <end position="27"/>
    </location>
</feature>
<evidence type="ECO:0000313" key="2">
    <source>
        <dbReference type="EMBL" id="TKW09770.1"/>
    </source>
</evidence>
<accession>A0A4U6U2J7</accession>
<dbReference type="AlphaFoldDB" id="A0A4U6U2J7"/>
<dbReference type="Proteomes" id="UP000298652">
    <property type="component" value="Chromosome 6"/>
</dbReference>
<organism evidence="2 3">
    <name type="scientific">Setaria viridis</name>
    <name type="common">Green bristlegrass</name>
    <name type="synonym">Setaria italica subsp. viridis</name>
    <dbReference type="NCBI Taxonomy" id="4556"/>
    <lineage>
        <taxon>Eukaryota</taxon>
        <taxon>Viridiplantae</taxon>
        <taxon>Streptophyta</taxon>
        <taxon>Embryophyta</taxon>
        <taxon>Tracheophyta</taxon>
        <taxon>Spermatophyta</taxon>
        <taxon>Magnoliopsida</taxon>
        <taxon>Liliopsida</taxon>
        <taxon>Poales</taxon>
        <taxon>Poaceae</taxon>
        <taxon>PACMAD clade</taxon>
        <taxon>Panicoideae</taxon>
        <taxon>Panicodae</taxon>
        <taxon>Paniceae</taxon>
        <taxon>Cenchrinae</taxon>
        <taxon>Setaria</taxon>
    </lineage>
</organism>
<keyword evidence="3" id="KW-1185">Reference proteome</keyword>
<evidence type="ECO:0000256" key="1">
    <source>
        <dbReference type="SAM" id="MobiDB-lite"/>
    </source>
</evidence>